<dbReference type="Proteomes" id="UP000265520">
    <property type="component" value="Unassembled WGS sequence"/>
</dbReference>
<organism evidence="2 3">
    <name type="scientific">Trifolium medium</name>
    <dbReference type="NCBI Taxonomy" id="97028"/>
    <lineage>
        <taxon>Eukaryota</taxon>
        <taxon>Viridiplantae</taxon>
        <taxon>Streptophyta</taxon>
        <taxon>Embryophyta</taxon>
        <taxon>Tracheophyta</taxon>
        <taxon>Spermatophyta</taxon>
        <taxon>Magnoliopsida</taxon>
        <taxon>eudicotyledons</taxon>
        <taxon>Gunneridae</taxon>
        <taxon>Pentapetalae</taxon>
        <taxon>rosids</taxon>
        <taxon>fabids</taxon>
        <taxon>Fabales</taxon>
        <taxon>Fabaceae</taxon>
        <taxon>Papilionoideae</taxon>
        <taxon>50 kb inversion clade</taxon>
        <taxon>NPAAA clade</taxon>
        <taxon>Hologalegina</taxon>
        <taxon>IRL clade</taxon>
        <taxon>Trifolieae</taxon>
        <taxon>Trifolium</taxon>
    </lineage>
</organism>
<comment type="caution">
    <text evidence="2">The sequence shown here is derived from an EMBL/GenBank/DDBJ whole genome shotgun (WGS) entry which is preliminary data.</text>
</comment>
<feature type="non-terminal residue" evidence="2">
    <location>
        <position position="1"/>
    </location>
</feature>
<proteinExistence type="predicted"/>
<dbReference type="EMBL" id="LXQA010248655">
    <property type="protein sequence ID" value="MCI37816.1"/>
    <property type="molecule type" value="Genomic_DNA"/>
</dbReference>
<dbReference type="Pfam" id="PF13966">
    <property type="entry name" value="zf-RVT"/>
    <property type="match status" value="1"/>
</dbReference>
<evidence type="ECO:0000259" key="1">
    <source>
        <dbReference type="Pfam" id="PF13966"/>
    </source>
</evidence>
<sequence>KVLVGGSELSDLEVKTFNSIWKSPAPSKIIAFSWQLLHDRVSTKQNLFLRGVIHHANEVNCGWCLDSSESAIHLFLHCRVAMEVWYEIFK</sequence>
<dbReference type="InterPro" id="IPR026960">
    <property type="entry name" value="RVT-Znf"/>
</dbReference>
<reference evidence="2 3" key="1">
    <citation type="journal article" date="2018" name="Front. Plant Sci.">
        <title>Red Clover (Trifolium pratense) and Zigzag Clover (T. medium) - A Picture of Genomic Similarities and Differences.</title>
        <authorList>
            <person name="Dluhosova J."/>
            <person name="Istvanek J."/>
            <person name="Nedelnik J."/>
            <person name="Repkova J."/>
        </authorList>
    </citation>
    <scope>NUCLEOTIDE SEQUENCE [LARGE SCALE GENOMIC DNA]</scope>
    <source>
        <strain evidence="3">cv. 10/8</strain>
        <tissue evidence="2">Leaf</tissue>
    </source>
</reference>
<accession>A0A392RQH8</accession>
<protein>
    <submittedName>
        <fullName evidence="2">F-box family protein</fullName>
    </submittedName>
</protein>
<name>A0A392RQH8_9FABA</name>
<dbReference type="AlphaFoldDB" id="A0A392RQH8"/>
<feature type="domain" description="Reverse transcriptase zinc-binding" evidence="1">
    <location>
        <begin position="13"/>
        <end position="85"/>
    </location>
</feature>
<evidence type="ECO:0000313" key="3">
    <source>
        <dbReference type="Proteomes" id="UP000265520"/>
    </source>
</evidence>
<evidence type="ECO:0000313" key="2">
    <source>
        <dbReference type="EMBL" id="MCI37816.1"/>
    </source>
</evidence>
<keyword evidence="3" id="KW-1185">Reference proteome</keyword>